<protein>
    <submittedName>
        <fullName evidence="2">Uncharacterized protein</fullName>
    </submittedName>
</protein>
<evidence type="ECO:0000256" key="1">
    <source>
        <dbReference type="SAM" id="MobiDB-lite"/>
    </source>
</evidence>
<name>F2ULR4_SALR5</name>
<dbReference type="Proteomes" id="UP000007799">
    <property type="component" value="Unassembled WGS sequence"/>
</dbReference>
<dbReference type="EMBL" id="GL832981">
    <property type="protein sequence ID" value="EGD78063.1"/>
    <property type="molecule type" value="Genomic_DNA"/>
</dbReference>
<evidence type="ECO:0000313" key="3">
    <source>
        <dbReference type="Proteomes" id="UP000007799"/>
    </source>
</evidence>
<dbReference type="InParanoid" id="F2ULR4"/>
<dbReference type="KEGG" id="sre:PTSG_08942"/>
<reference evidence="2" key="1">
    <citation type="submission" date="2009-08" db="EMBL/GenBank/DDBJ databases">
        <title>Annotation of Salpingoeca rosetta.</title>
        <authorList>
            <consortium name="The Broad Institute Genome Sequencing Platform"/>
            <person name="Russ C."/>
            <person name="Cuomo C."/>
            <person name="Burger G."/>
            <person name="Gray M.W."/>
            <person name="Holland P.W.H."/>
            <person name="King N."/>
            <person name="Lang F.B.F."/>
            <person name="Roger A.J."/>
            <person name="Ruiz-Trillo I."/>
            <person name="Young S.K."/>
            <person name="Zeng Q."/>
            <person name="Gargeya S."/>
            <person name="Alvarado L."/>
            <person name="Berlin A."/>
            <person name="Chapman S.B."/>
            <person name="Chen Z."/>
            <person name="Freedman E."/>
            <person name="Gellesch M."/>
            <person name="Goldberg J."/>
            <person name="Griggs A."/>
            <person name="Gujja S."/>
            <person name="Heilman E."/>
            <person name="Heiman D."/>
            <person name="Howarth C."/>
            <person name="Mehta T."/>
            <person name="Neiman D."/>
            <person name="Pearson M."/>
            <person name="Roberts A."/>
            <person name="Saif S."/>
            <person name="Shea T."/>
            <person name="Shenoy N."/>
            <person name="Sisk P."/>
            <person name="Stolte C."/>
            <person name="Sykes S."/>
            <person name="White J."/>
            <person name="Yandava C."/>
            <person name="Haas B."/>
            <person name="Nusbaum C."/>
            <person name="Birren B."/>
        </authorList>
    </citation>
    <scope>NUCLEOTIDE SEQUENCE [LARGE SCALE GENOMIC DNA]</scope>
    <source>
        <strain evidence="2">ATCC 50818</strain>
    </source>
</reference>
<gene>
    <name evidence="2" type="ORF">PTSG_08942</name>
</gene>
<accession>F2ULR4</accession>
<feature type="region of interest" description="Disordered" evidence="1">
    <location>
        <begin position="20"/>
        <end position="54"/>
    </location>
</feature>
<dbReference type="GeneID" id="16070291"/>
<proteinExistence type="predicted"/>
<dbReference type="AlphaFoldDB" id="F2ULR4"/>
<keyword evidence="3" id="KW-1185">Reference proteome</keyword>
<sequence>MDGDMIVAQPRRVSLGVPMQGGGGNDHRQHRHQQHHHYDTLSSRAGHSGSGHRRFSKLDDPLEMHAHAHPKSEFEHFEMQPIHKQPRLQQGFGAHMALSHTNRKTGGICSCEQSEVFPKRYELIAESGAEWFGLHQRRRPRFACWLADCLPAWCSFCPLQRSVELHRRHDALLPAHARGSSGSGGSGGAARSRYNAGAQMRVEEQPTMTVDLTPTTCMSMPCLDGLASRDRAVLYKNGQVAARVLKRGVINHITAPCRVRCGGSQAILSVEPVGDNTKGVSSFYIPSERQCCRACGCWLLAPHACCGHDTRATSAVKRRPSYGSHTPAQFLVLPILEAGTGEKRASLVVSGDWAHSTHTCCKRCSHLEDDYEVRVELIASQDRPCSEQEAELLLALALYFDDRWLVPHLQHPLGPVTMPKLCMNICDA</sequence>
<evidence type="ECO:0000313" key="2">
    <source>
        <dbReference type="EMBL" id="EGD78063.1"/>
    </source>
</evidence>
<organism evidence="3">
    <name type="scientific">Salpingoeca rosetta (strain ATCC 50818 / BSB-021)</name>
    <dbReference type="NCBI Taxonomy" id="946362"/>
    <lineage>
        <taxon>Eukaryota</taxon>
        <taxon>Choanoflagellata</taxon>
        <taxon>Craspedida</taxon>
        <taxon>Salpingoecidae</taxon>
        <taxon>Salpingoeca</taxon>
    </lineage>
</organism>
<dbReference type="RefSeq" id="XP_004989739.1">
    <property type="nucleotide sequence ID" value="XM_004989682.1"/>
</dbReference>